<dbReference type="OrthoDB" id="125363at2759"/>
<dbReference type="GO" id="GO:0005886">
    <property type="term" value="C:plasma membrane"/>
    <property type="evidence" value="ECO:0007669"/>
    <property type="project" value="TreeGrafter"/>
</dbReference>
<keyword evidence="4" id="KW-1185">Reference proteome</keyword>
<dbReference type="InterPro" id="IPR015943">
    <property type="entry name" value="WD40/YVTN_repeat-like_dom_sf"/>
</dbReference>
<reference evidence="5" key="1">
    <citation type="submission" date="2017-02" db="UniProtKB">
        <authorList>
            <consortium name="WormBaseParasite"/>
        </authorList>
    </citation>
    <scope>IDENTIFICATION</scope>
</reference>
<evidence type="ECO:0000313" key="5">
    <source>
        <dbReference type="WBParaSite" id="HPLM_0001275501-mRNA-1"/>
    </source>
</evidence>
<dbReference type="EMBL" id="UZAF01017963">
    <property type="protein sequence ID" value="VDO46618.1"/>
    <property type="molecule type" value="Genomic_DNA"/>
</dbReference>
<dbReference type="InterPro" id="IPR031148">
    <property type="entry name" value="Plexin"/>
</dbReference>
<dbReference type="Gene3D" id="2.130.10.10">
    <property type="entry name" value="YVTN repeat-like/Quinoprotein amine dehydrogenase"/>
    <property type="match status" value="1"/>
</dbReference>
<organism evidence="5">
    <name type="scientific">Haemonchus placei</name>
    <name type="common">Barber's pole worm</name>
    <dbReference type="NCBI Taxonomy" id="6290"/>
    <lineage>
        <taxon>Eukaryota</taxon>
        <taxon>Metazoa</taxon>
        <taxon>Ecdysozoa</taxon>
        <taxon>Nematoda</taxon>
        <taxon>Chromadorea</taxon>
        <taxon>Rhabditida</taxon>
        <taxon>Rhabditina</taxon>
        <taxon>Rhabditomorpha</taxon>
        <taxon>Strongyloidea</taxon>
        <taxon>Trichostrongylidae</taxon>
        <taxon>Haemonchus</taxon>
    </lineage>
</organism>
<dbReference type="PROSITE" id="PS51004">
    <property type="entry name" value="SEMA"/>
    <property type="match status" value="1"/>
</dbReference>
<dbReference type="AlphaFoldDB" id="A0A0N4WNA3"/>
<dbReference type="InterPro" id="IPR001627">
    <property type="entry name" value="Semap_dom"/>
</dbReference>
<name>A0A0N4WNA3_HAEPC</name>
<evidence type="ECO:0000313" key="3">
    <source>
        <dbReference type="EMBL" id="VDO46618.1"/>
    </source>
</evidence>
<dbReference type="STRING" id="6290.A0A0N4WNA3"/>
<dbReference type="WBParaSite" id="HPLM_0001275501-mRNA-1">
    <property type="protein sequence ID" value="HPLM_0001275501-mRNA-1"/>
    <property type="gene ID" value="HPLM_0001275501"/>
</dbReference>
<dbReference type="InterPro" id="IPR036352">
    <property type="entry name" value="Semap_dom_sf"/>
</dbReference>
<feature type="domain" description="Sema" evidence="2">
    <location>
        <begin position="1"/>
        <end position="171"/>
    </location>
</feature>
<proteinExistence type="predicted"/>
<dbReference type="SUPFAM" id="SSF101912">
    <property type="entry name" value="Sema domain"/>
    <property type="match status" value="1"/>
</dbReference>
<dbReference type="PANTHER" id="PTHR22625:SF70">
    <property type="entry name" value="PLEXIN A, ISOFORM A"/>
    <property type="match status" value="1"/>
</dbReference>
<evidence type="ECO:0000256" key="1">
    <source>
        <dbReference type="PROSITE-ProRule" id="PRU00352"/>
    </source>
</evidence>
<comment type="caution">
    <text evidence="1">Lacks conserved residue(s) required for the propagation of feature annotation.</text>
</comment>
<dbReference type="PANTHER" id="PTHR22625">
    <property type="entry name" value="PLEXIN"/>
    <property type="match status" value="1"/>
</dbReference>
<reference evidence="3 4" key="2">
    <citation type="submission" date="2018-11" db="EMBL/GenBank/DDBJ databases">
        <authorList>
            <consortium name="Pathogen Informatics"/>
        </authorList>
    </citation>
    <scope>NUCLEOTIDE SEQUENCE [LARGE SCALE GENOMIC DNA]</scope>
    <source>
        <strain evidence="3 4">MHpl1</strain>
    </source>
</reference>
<gene>
    <name evidence="3" type="ORF">HPLM_LOCUS12747</name>
</gene>
<evidence type="ECO:0000259" key="2">
    <source>
        <dbReference type="PROSITE" id="PS51004"/>
    </source>
</evidence>
<accession>A0A0N4WNA3</accession>
<dbReference type="GO" id="GO:0017154">
    <property type="term" value="F:semaphorin receptor activity"/>
    <property type="evidence" value="ECO:0007669"/>
    <property type="project" value="InterPro"/>
</dbReference>
<dbReference type="GO" id="GO:0030334">
    <property type="term" value="P:regulation of cell migration"/>
    <property type="evidence" value="ECO:0007669"/>
    <property type="project" value="TreeGrafter"/>
</dbReference>
<evidence type="ECO:0000313" key="4">
    <source>
        <dbReference type="Proteomes" id="UP000268014"/>
    </source>
</evidence>
<protein>
    <submittedName>
        <fullName evidence="5">Sema domain-containing protein</fullName>
    </submittedName>
</protein>
<dbReference type="Proteomes" id="UP000268014">
    <property type="component" value="Unassembled WGS sequence"/>
</dbReference>
<dbReference type="GO" id="GO:0002116">
    <property type="term" value="C:semaphorin receptor complex"/>
    <property type="evidence" value="ECO:0007669"/>
    <property type="project" value="TreeGrafter"/>
</dbReference>
<sequence length="171" mass="18687">MIQISAKEVEMTAQGRCHLRDLHNITDAQVESPEPMLANGTTSSAVVFVGTGPSGDLVLYVGTTFVKGLLYRDDIPAVSSLRLSRGRDGDTKEFELVGKGLATGTEVSLEGKFRSSYRIDYVGGFESGKYAYFATRQGKTLGEDAPIQSRIVRVCTGDSHFYRSDVGMYER</sequence>